<name>A0A1D3K9T4_PSEVE</name>
<accession>A0A1D3K9T4</accession>
<evidence type="ECO:0000313" key="1">
    <source>
        <dbReference type="EMBL" id="SBW85124.1"/>
    </source>
</evidence>
<protein>
    <submittedName>
        <fullName evidence="1">Uncharacterized protein</fullName>
    </submittedName>
</protein>
<organism evidence="1 2">
    <name type="scientific">Pseudomonas veronii 1YdBTEX2</name>
    <dbReference type="NCBI Taxonomy" id="1295141"/>
    <lineage>
        <taxon>Bacteria</taxon>
        <taxon>Pseudomonadati</taxon>
        <taxon>Pseudomonadota</taxon>
        <taxon>Gammaproteobacteria</taxon>
        <taxon>Pseudomonadales</taxon>
        <taxon>Pseudomonadaceae</taxon>
        <taxon>Pseudomonas</taxon>
    </lineage>
</organism>
<keyword evidence="1" id="KW-0614">Plasmid</keyword>
<evidence type="ECO:0000313" key="2">
    <source>
        <dbReference type="Proteomes" id="UP000245431"/>
    </source>
</evidence>
<dbReference type="AlphaFoldDB" id="A0A1D3K9T4"/>
<dbReference type="Proteomes" id="UP000245431">
    <property type="component" value="Plasmid PVE_plasmid"/>
</dbReference>
<reference evidence="2" key="1">
    <citation type="submission" date="2016-07" db="EMBL/GenBank/DDBJ databases">
        <authorList>
            <person name="Florea S."/>
            <person name="Webb J.S."/>
            <person name="Jaromczyk J."/>
            <person name="Schardl C.L."/>
        </authorList>
    </citation>
    <scope>NUCLEOTIDE SEQUENCE [LARGE SCALE GENOMIC DNA]</scope>
    <source>
        <strain evidence="2">1YdBTEX2</strain>
        <plasmid evidence="2">Plasmid pve_Plasmid</plasmid>
    </source>
</reference>
<sequence length="282" mass="32114">MPSSSFSLDSPSVTDVQLAALMQHILDDDVINVQASCPTDPERDFTEAELADCYRLAWQLLVSGVSMPSTRKLVLSIAMRGSATPQQAVEFKHMRARFKKMRFACANYSELHEYPESLHSITRLMGRFQDAFKNGRKLRALWSGVKLWGRLRTSYFADLHEELVKAQFSTLGSFQRYIATENQHLAEGAPEEVLLTARQFHELRKIVSRRIALNDTRRALTPSPEFDTLSLFLATVNGLMGKVNDDLVLEKMRSKIDYENQTFKLPEEIASRIRALVLSQRS</sequence>
<dbReference type="EMBL" id="LT599585">
    <property type="protein sequence ID" value="SBW85124.1"/>
    <property type="molecule type" value="Genomic_DNA"/>
</dbReference>
<geneLocation type="plasmid" evidence="2">
    <name>pve_Plasmid</name>
</geneLocation>
<proteinExistence type="predicted"/>
<gene>
    <name evidence="1" type="ORF">PVE_P0079</name>
</gene>